<dbReference type="PANTHER" id="PTHR11946:SF109">
    <property type="entry name" value="VALINE--TRNA LIGASE"/>
    <property type="match status" value="1"/>
</dbReference>
<dbReference type="FunFam" id="1.10.730.10:FF:000009">
    <property type="entry name" value="Valine--tRNA ligase, mitochondrial"/>
    <property type="match status" value="1"/>
</dbReference>
<dbReference type="InterPro" id="IPR014729">
    <property type="entry name" value="Rossmann-like_a/b/a_fold"/>
</dbReference>
<evidence type="ECO:0000259" key="16">
    <source>
        <dbReference type="Pfam" id="PF00133"/>
    </source>
</evidence>
<dbReference type="GO" id="GO:0005524">
    <property type="term" value="F:ATP binding"/>
    <property type="evidence" value="ECO:0007669"/>
    <property type="project" value="UniProtKB-KW"/>
</dbReference>
<dbReference type="Gene3D" id="3.90.740.10">
    <property type="entry name" value="Valyl/Leucyl/Isoleucyl-tRNA synthetase, editing domain"/>
    <property type="match status" value="1"/>
</dbReference>
<feature type="region of interest" description="Disordered" evidence="15">
    <location>
        <begin position="1"/>
        <end position="72"/>
    </location>
</feature>
<dbReference type="InterPro" id="IPR009080">
    <property type="entry name" value="tRNAsynth_Ia_anticodon-bd"/>
</dbReference>
<evidence type="ECO:0000256" key="12">
    <source>
        <dbReference type="ARBA" id="ARBA00040837"/>
    </source>
</evidence>
<gene>
    <name evidence="19" type="ORF">PCAR00345_LOCUS17306</name>
</gene>
<accession>A0A7S4BFV9</accession>
<evidence type="ECO:0000256" key="15">
    <source>
        <dbReference type="SAM" id="MobiDB-lite"/>
    </source>
</evidence>
<proteinExistence type="inferred from homology"/>
<dbReference type="Pfam" id="PF00133">
    <property type="entry name" value="tRNA-synt_1"/>
    <property type="match status" value="1"/>
</dbReference>
<dbReference type="Gene3D" id="3.40.50.620">
    <property type="entry name" value="HUPs"/>
    <property type="match status" value="2"/>
</dbReference>
<protein>
    <recommendedName>
        <fullName evidence="12">Valine--tRNA ligase, mitochondrial</fullName>
        <ecNumber evidence="4">6.1.1.9</ecNumber>
    </recommendedName>
    <alternativeName>
        <fullName evidence="11">Valyl-tRNA synthetase</fullName>
    </alternativeName>
</protein>
<evidence type="ECO:0000313" key="19">
    <source>
        <dbReference type="EMBL" id="CAE0764694.1"/>
    </source>
</evidence>
<name>A0A7S4BFV9_CHRCT</name>
<evidence type="ECO:0000256" key="1">
    <source>
        <dbReference type="ARBA" id="ARBA00004173"/>
    </source>
</evidence>
<dbReference type="InterPro" id="IPR037118">
    <property type="entry name" value="Val-tRNA_synth_C_sf"/>
</dbReference>
<dbReference type="NCBIfam" id="NF004349">
    <property type="entry name" value="PRK05729.1"/>
    <property type="match status" value="1"/>
</dbReference>
<dbReference type="SUPFAM" id="SSF50677">
    <property type="entry name" value="ValRS/IleRS/LeuRS editing domain"/>
    <property type="match status" value="1"/>
</dbReference>
<evidence type="ECO:0000256" key="3">
    <source>
        <dbReference type="ARBA" id="ARBA00005594"/>
    </source>
</evidence>
<sequence>MTPEEKKAAKEKAKEKAAAKAAAAAAAEEKGAAKKKATANGVKGSADENVVEEDPGREAREYVNPTPKGELKSMDAPMQRAYQPHEVEASWNDWWEASGYYKGNSSPDDKRPKFSICLPPPNVTGSLHIGHALTVAVQDLLSRWHRMRGFNVLWIPGTDHAGIATQVVVEKKLAKEHKLSRHDIGREEFLKKVFEYKDQFHARITTQLRRLGCSLDWSREVFTMDEMRAASVNAAFVRFYEDKLIYRDVRLTNWCCALRSGISDIEVDYIDIETRTRIAVPGHPKDKTYVFGVIWSFAYKLEGSSDEEIVVATTRPETMLGDVAVAVHPDDPRYKHLHGRHFVHPFVEGRKLKLITDATLVDMNFGTGAVKITPAHDPNDFAAGRRHGLPEITVFTEEGKMADNCGQFSGMMRFEARVEVVTALKKLGLYRGEAENRMRLGRCSRTNDVIEPMLKPQWWVDCSRMAKRAADAVRHGELKIIPEEHNKTWFRWLDNIRDWCVSRQLWWGHRIPAYYVKVRGESVGEVVAASREAAMDKAVSHFSASEAEIELTQDEDVLDTWFSSGLFPFSPLGWPDESNPDYMAWHPTTLLETGLDILFFWVARMVMCSLQLTDKLPFKEVYLHAMVRDKYGQKMSKSKGNVIDPLEVINGVSLKDLLAKLESGNLDPKELNKAIEMNKADYKSGIPACGSDALRFGLLSFCGQGRDVNLDINRVVAYRNFCNKLWNATRFAMLYFESSGPSASTESQAAQCSFRPSAIPVAMSLVGDGGPHVDLPMLADAWILSRLSVAICELHTKLSGYDIANASQIVYDFWYKELCDVYLEAIKPVMQLDVSSVANSATKHMTQTVLYTCLHYGLRLLHPFMPFVTEELYQRLALLVGEARTTIMLAPYPEPGAVDAWRNAKAEEAMDVVMRVAGSIRTLRSTYLKGSLEKHAPVVYVLCRSPAVAAILSSQKDTVCALARSSKAPPPAALHLVAEGCMPPKGCAAEVLDGSLEVHVLLKGVVDFSKEVARLQKEATQITGRLEKLKAKMSKPDYAARCPQATQDEEQGKVVAMEAELAALEGAMLQFKDA</sequence>
<evidence type="ECO:0000259" key="17">
    <source>
        <dbReference type="Pfam" id="PF08264"/>
    </source>
</evidence>
<dbReference type="InterPro" id="IPR033705">
    <property type="entry name" value="Anticodon_Ia_Val"/>
</dbReference>
<evidence type="ECO:0000256" key="13">
    <source>
        <dbReference type="ARBA" id="ARBA00047552"/>
    </source>
</evidence>
<evidence type="ECO:0000256" key="7">
    <source>
        <dbReference type="ARBA" id="ARBA00022741"/>
    </source>
</evidence>
<feature type="domain" description="Methionyl/Valyl/Leucyl/Isoleucyl-tRNA synthetase anticodon-binding" evidence="17">
    <location>
        <begin position="780"/>
        <end position="927"/>
    </location>
</feature>
<dbReference type="Pfam" id="PF10458">
    <property type="entry name" value="Val_tRNA-synt_C"/>
    <property type="match status" value="1"/>
</dbReference>
<dbReference type="InterPro" id="IPR009008">
    <property type="entry name" value="Val/Leu/Ile-tRNA-synth_edit"/>
</dbReference>
<evidence type="ECO:0000256" key="5">
    <source>
        <dbReference type="ARBA" id="ARBA00022490"/>
    </source>
</evidence>
<dbReference type="AlphaFoldDB" id="A0A7S4BFV9"/>
<dbReference type="GO" id="GO:0002161">
    <property type="term" value="F:aminoacyl-tRNA deacylase activity"/>
    <property type="evidence" value="ECO:0007669"/>
    <property type="project" value="InterPro"/>
</dbReference>
<comment type="catalytic activity">
    <reaction evidence="13">
        <text>tRNA(Val) + L-valine + ATP = L-valyl-tRNA(Val) + AMP + diphosphate</text>
        <dbReference type="Rhea" id="RHEA:10704"/>
        <dbReference type="Rhea" id="RHEA-COMP:9672"/>
        <dbReference type="Rhea" id="RHEA-COMP:9708"/>
        <dbReference type="ChEBI" id="CHEBI:30616"/>
        <dbReference type="ChEBI" id="CHEBI:33019"/>
        <dbReference type="ChEBI" id="CHEBI:57762"/>
        <dbReference type="ChEBI" id="CHEBI:78442"/>
        <dbReference type="ChEBI" id="CHEBI:78537"/>
        <dbReference type="ChEBI" id="CHEBI:456215"/>
        <dbReference type="EC" id="6.1.1.9"/>
    </reaction>
</comment>
<dbReference type="InterPro" id="IPR019499">
    <property type="entry name" value="Val-tRNA_synth_tRNA-bd"/>
</dbReference>
<feature type="domain" description="Valyl-tRNA synthetase tRNA-binding arm" evidence="18">
    <location>
        <begin position="1007"/>
        <end position="1068"/>
    </location>
</feature>
<dbReference type="CDD" id="cd00817">
    <property type="entry name" value="ValRS_core"/>
    <property type="match status" value="1"/>
</dbReference>
<dbReference type="SUPFAM" id="SSF46589">
    <property type="entry name" value="tRNA-binding arm"/>
    <property type="match status" value="1"/>
</dbReference>
<dbReference type="InterPro" id="IPR001412">
    <property type="entry name" value="aa-tRNA-synth_I_CS"/>
</dbReference>
<dbReference type="FunFam" id="3.90.740.10:FF:000005">
    <property type="entry name" value="Valine--tRNA ligase, mitochondrial"/>
    <property type="match status" value="1"/>
</dbReference>
<dbReference type="EC" id="6.1.1.9" evidence="4"/>
<evidence type="ECO:0000256" key="11">
    <source>
        <dbReference type="ARBA" id="ARBA00029936"/>
    </source>
</evidence>
<dbReference type="InterPro" id="IPR010978">
    <property type="entry name" value="tRNA-bd_arm"/>
</dbReference>
<evidence type="ECO:0000256" key="2">
    <source>
        <dbReference type="ARBA" id="ARBA00004496"/>
    </source>
</evidence>
<dbReference type="Gene3D" id="1.10.287.380">
    <property type="entry name" value="Valyl-tRNA synthetase, C-terminal domain"/>
    <property type="match status" value="1"/>
</dbReference>
<dbReference type="PANTHER" id="PTHR11946">
    <property type="entry name" value="VALYL-TRNA SYNTHETASES"/>
    <property type="match status" value="1"/>
</dbReference>
<dbReference type="EMBL" id="HBIZ01027293">
    <property type="protein sequence ID" value="CAE0764694.1"/>
    <property type="molecule type" value="Transcribed_RNA"/>
</dbReference>
<dbReference type="SUPFAM" id="SSF52374">
    <property type="entry name" value="Nucleotidylyl transferase"/>
    <property type="match status" value="1"/>
</dbReference>
<dbReference type="InterPro" id="IPR013155">
    <property type="entry name" value="M/V/L/I-tRNA-synth_anticd-bd"/>
</dbReference>
<comment type="similarity">
    <text evidence="3 14">Belongs to the class-I aminoacyl-tRNA synthetase family.</text>
</comment>
<dbReference type="Gene3D" id="1.10.730.10">
    <property type="entry name" value="Isoleucyl-tRNA Synthetase, Domain 1"/>
    <property type="match status" value="1"/>
</dbReference>
<keyword evidence="5" id="KW-0963">Cytoplasm</keyword>
<dbReference type="GO" id="GO:0004832">
    <property type="term" value="F:valine-tRNA ligase activity"/>
    <property type="evidence" value="ECO:0007669"/>
    <property type="project" value="UniProtKB-EC"/>
</dbReference>
<dbReference type="PROSITE" id="PS00178">
    <property type="entry name" value="AA_TRNA_LIGASE_I"/>
    <property type="match status" value="1"/>
</dbReference>
<evidence type="ECO:0000256" key="10">
    <source>
        <dbReference type="ARBA" id="ARBA00023146"/>
    </source>
</evidence>
<dbReference type="SUPFAM" id="SSF47323">
    <property type="entry name" value="Anticodon-binding domain of a subclass of class I aminoacyl-tRNA synthetases"/>
    <property type="match status" value="1"/>
</dbReference>
<feature type="compositionally biased region" description="Basic and acidic residues" evidence="15">
    <location>
        <begin position="1"/>
        <end position="18"/>
    </location>
</feature>
<keyword evidence="9 14" id="KW-0648">Protein biosynthesis</keyword>
<evidence type="ECO:0000256" key="4">
    <source>
        <dbReference type="ARBA" id="ARBA00013169"/>
    </source>
</evidence>
<keyword evidence="8 14" id="KW-0067">ATP-binding</keyword>
<dbReference type="FunFam" id="3.40.50.620:FF:000020">
    <property type="entry name" value="Valine--tRNA ligase, mitochondrial"/>
    <property type="match status" value="1"/>
</dbReference>
<keyword evidence="10 14" id="KW-0030">Aminoacyl-tRNA synthetase</keyword>
<organism evidence="19">
    <name type="scientific">Chrysotila carterae</name>
    <name type="common">Marine alga</name>
    <name type="synonym">Syracosphaera carterae</name>
    <dbReference type="NCBI Taxonomy" id="13221"/>
    <lineage>
        <taxon>Eukaryota</taxon>
        <taxon>Haptista</taxon>
        <taxon>Haptophyta</taxon>
        <taxon>Prymnesiophyceae</taxon>
        <taxon>Isochrysidales</taxon>
        <taxon>Isochrysidaceae</taxon>
        <taxon>Chrysotila</taxon>
    </lineage>
</organism>
<dbReference type="InterPro" id="IPR002303">
    <property type="entry name" value="Valyl-tRNA_ligase"/>
</dbReference>
<reference evidence="19" key="1">
    <citation type="submission" date="2021-01" db="EMBL/GenBank/DDBJ databases">
        <authorList>
            <person name="Corre E."/>
            <person name="Pelletier E."/>
            <person name="Niang G."/>
            <person name="Scheremetjew M."/>
            <person name="Finn R."/>
            <person name="Kale V."/>
            <person name="Holt S."/>
            <person name="Cochrane G."/>
            <person name="Meng A."/>
            <person name="Brown T."/>
            <person name="Cohen L."/>
        </authorList>
    </citation>
    <scope>NUCLEOTIDE SEQUENCE</scope>
    <source>
        <strain evidence="19">CCMP645</strain>
    </source>
</reference>
<keyword evidence="7 14" id="KW-0547">Nucleotide-binding</keyword>
<dbReference type="CDD" id="cd07962">
    <property type="entry name" value="Anticodon_Ia_Val"/>
    <property type="match status" value="1"/>
</dbReference>
<comment type="subcellular location">
    <subcellularLocation>
        <location evidence="2">Cytoplasm</location>
    </subcellularLocation>
    <subcellularLocation>
        <location evidence="1">Mitochondrion</location>
    </subcellularLocation>
</comment>
<dbReference type="GO" id="GO:0005829">
    <property type="term" value="C:cytosol"/>
    <property type="evidence" value="ECO:0007669"/>
    <property type="project" value="TreeGrafter"/>
</dbReference>
<dbReference type="PRINTS" id="PR00986">
    <property type="entry name" value="TRNASYNTHVAL"/>
</dbReference>
<dbReference type="Pfam" id="PF08264">
    <property type="entry name" value="Anticodon_1"/>
    <property type="match status" value="1"/>
</dbReference>
<dbReference type="NCBIfam" id="TIGR00422">
    <property type="entry name" value="valS"/>
    <property type="match status" value="1"/>
</dbReference>
<evidence type="ECO:0000259" key="18">
    <source>
        <dbReference type="Pfam" id="PF10458"/>
    </source>
</evidence>
<keyword evidence="6 14" id="KW-0436">Ligase</keyword>
<dbReference type="FunFam" id="3.40.50.620:FF:000078">
    <property type="entry name" value="Valine--tRNA ligase, mitochondrial"/>
    <property type="match status" value="1"/>
</dbReference>
<dbReference type="GO" id="GO:0006438">
    <property type="term" value="P:valyl-tRNA aminoacylation"/>
    <property type="evidence" value="ECO:0007669"/>
    <property type="project" value="InterPro"/>
</dbReference>
<dbReference type="InterPro" id="IPR002300">
    <property type="entry name" value="aa-tRNA-synth_Ia"/>
</dbReference>
<evidence type="ECO:0000256" key="9">
    <source>
        <dbReference type="ARBA" id="ARBA00022917"/>
    </source>
</evidence>
<evidence type="ECO:0000256" key="14">
    <source>
        <dbReference type="RuleBase" id="RU363035"/>
    </source>
</evidence>
<feature type="domain" description="Aminoacyl-tRNA synthetase class Ia" evidence="16">
    <location>
        <begin position="91"/>
        <end position="711"/>
    </location>
</feature>
<dbReference type="HAMAP" id="MF_02004">
    <property type="entry name" value="Val_tRNA_synth_type1"/>
    <property type="match status" value="1"/>
</dbReference>
<dbReference type="GO" id="GO:0005739">
    <property type="term" value="C:mitochondrion"/>
    <property type="evidence" value="ECO:0007669"/>
    <property type="project" value="UniProtKB-SubCell"/>
</dbReference>
<evidence type="ECO:0000256" key="8">
    <source>
        <dbReference type="ARBA" id="ARBA00022840"/>
    </source>
</evidence>
<evidence type="ECO:0000256" key="6">
    <source>
        <dbReference type="ARBA" id="ARBA00022598"/>
    </source>
</evidence>